<feature type="transmembrane region" description="Helical" evidence="8">
    <location>
        <begin position="298"/>
        <end position="323"/>
    </location>
</feature>
<comment type="similarity">
    <text evidence="8">Belongs to the binding-protein-dependent transport system permease family.</text>
</comment>
<dbReference type="PANTHER" id="PTHR43357:SF4">
    <property type="entry name" value="INNER MEMBRANE ABC TRANSPORTER PERMEASE PROTEIN YDCV"/>
    <property type="match status" value="1"/>
</dbReference>
<dbReference type="OrthoDB" id="9807047at2"/>
<keyword evidence="2 8" id="KW-0813">Transport</keyword>
<dbReference type="EMBL" id="FOAP01000003">
    <property type="protein sequence ID" value="SEL00411.1"/>
    <property type="molecule type" value="Genomic_DNA"/>
</dbReference>
<proteinExistence type="inferred from homology"/>
<dbReference type="SUPFAM" id="SSF161098">
    <property type="entry name" value="MetI-like"/>
    <property type="match status" value="2"/>
</dbReference>
<feature type="transmembrane region" description="Helical" evidence="8">
    <location>
        <begin position="501"/>
        <end position="521"/>
    </location>
</feature>
<evidence type="ECO:0000259" key="9">
    <source>
        <dbReference type="PROSITE" id="PS50928"/>
    </source>
</evidence>
<evidence type="ECO:0000313" key="11">
    <source>
        <dbReference type="Proteomes" id="UP000182719"/>
    </source>
</evidence>
<feature type="transmembrane region" description="Helical" evidence="8">
    <location>
        <begin position="240"/>
        <end position="265"/>
    </location>
</feature>
<comment type="subcellular location">
    <subcellularLocation>
        <location evidence="1">Cell inner membrane</location>
        <topology evidence="1">Multi-pass membrane protein</topology>
    </subcellularLocation>
    <subcellularLocation>
        <location evidence="8">Cell membrane</location>
        <topology evidence="8">Multi-pass membrane protein</topology>
    </subcellularLocation>
</comment>
<evidence type="ECO:0000256" key="3">
    <source>
        <dbReference type="ARBA" id="ARBA00022475"/>
    </source>
</evidence>
<evidence type="ECO:0000313" key="10">
    <source>
        <dbReference type="EMBL" id="SEL00411.1"/>
    </source>
</evidence>
<dbReference type="RefSeq" id="WP_075005882.1">
    <property type="nucleotide sequence ID" value="NZ_FOAP01000003.1"/>
</dbReference>
<reference evidence="11" key="1">
    <citation type="submission" date="2016-10" db="EMBL/GenBank/DDBJ databases">
        <authorList>
            <person name="Varghese N."/>
            <person name="Submissions S."/>
        </authorList>
    </citation>
    <scope>NUCLEOTIDE SEQUENCE [LARGE SCALE GENOMIC DNA]</scope>
    <source>
        <strain evidence="11">DSM 17044</strain>
    </source>
</reference>
<dbReference type="GO" id="GO:0005886">
    <property type="term" value="C:plasma membrane"/>
    <property type="evidence" value="ECO:0007669"/>
    <property type="project" value="UniProtKB-SubCell"/>
</dbReference>
<keyword evidence="11" id="KW-1185">Reference proteome</keyword>
<evidence type="ECO:0000256" key="8">
    <source>
        <dbReference type="RuleBase" id="RU363032"/>
    </source>
</evidence>
<dbReference type="Gene3D" id="1.10.3720.10">
    <property type="entry name" value="MetI-like"/>
    <property type="match status" value="2"/>
</dbReference>
<dbReference type="InterPro" id="IPR035906">
    <property type="entry name" value="MetI-like_sf"/>
</dbReference>
<dbReference type="PANTHER" id="PTHR43357">
    <property type="entry name" value="INNER MEMBRANE ABC TRANSPORTER PERMEASE PROTEIN YDCV"/>
    <property type="match status" value="1"/>
</dbReference>
<name>A0A1H7LNA1_STIAU</name>
<feature type="transmembrane region" description="Helical" evidence="8">
    <location>
        <begin position="144"/>
        <end position="162"/>
    </location>
</feature>
<organism evidence="10 11">
    <name type="scientific">Stigmatella aurantiaca</name>
    <dbReference type="NCBI Taxonomy" id="41"/>
    <lineage>
        <taxon>Bacteria</taxon>
        <taxon>Pseudomonadati</taxon>
        <taxon>Myxococcota</taxon>
        <taxon>Myxococcia</taxon>
        <taxon>Myxococcales</taxon>
        <taxon>Cystobacterineae</taxon>
        <taxon>Archangiaceae</taxon>
        <taxon>Stigmatella</taxon>
    </lineage>
</organism>
<feature type="domain" description="ABC transmembrane type-1" evidence="9">
    <location>
        <begin position="59"/>
        <end position="266"/>
    </location>
</feature>
<dbReference type="Proteomes" id="UP000182719">
    <property type="component" value="Unassembled WGS sequence"/>
</dbReference>
<evidence type="ECO:0000256" key="4">
    <source>
        <dbReference type="ARBA" id="ARBA00022519"/>
    </source>
</evidence>
<evidence type="ECO:0000256" key="5">
    <source>
        <dbReference type="ARBA" id="ARBA00022692"/>
    </source>
</evidence>
<feature type="transmembrane region" description="Helical" evidence="8">
    <location>
        <begin position="358"/>
        <end position="380"/>
    </location>
</feature>
<dbReference type="InterPro" id="IPR000515">
    <property type="entry name" value="MetI-like"/>
</dbReference>
<evidence type="ECO:0000256" key="1">
    <source>
        <dbReference type="ARBA" id="ARBA00004429"/>
    </source>
</evidence>
<dbReference type="PROSITE" id="PS50928">
    <property type="entry name" value="ABC_TM1"/>
    <property type="match status" value="2"/>
</dbReference>
<sequence length="556" mass="59842">MNRSARIAVVLASALAILAPLLLVVWQSFLDGPFFARNVHPSLGAYQFVFEDPDFYRALGNSVLVAGGMTLIAVPVGALLAFLLVRTDLPGRRWMEPLILTPMFISSIVLAFGFVVAFGPVGLVSLWVKGWAGALPWDLYSRPSLILIAGLTHAPHVFLYAATALRSLGSDVEEAARSMGAGPLRVAATISLPMIRPALLYAGVLVFFLGFELFGLPLVLADPQGELVLATYLYKLTNVLGIPSYQLMAVVVMVIVVIAVPLVWLQNRLLQGANRYVSIQGKAQSARPIALGVWRWPAAALIALWLFTVVVAPVCGLVLRAFVSSWGEGVDLADALTLSHFRELAHYPNLMRGITNTLVLAAVGGAASVAVYTVINLAVHRWRSAWARAIDYLVLLPRAMPGIVAGLAIFWVFLFFPPLQPFRQTLLAMWVAYTLVWMAYGMRLVSSSLLQIAPDLEEAGRVVGASLGRVTRDVTLPLIRAGLVGSWVLVFVTFAREYSTGVYLLGPGTEVIGSLLVSLWATGAVDTVVALSVINIAMVGAGLLLLTLFGRKAHPG</sequence>
<feature type="transmembrane region" description="Helical" evidence="8">
    <location>
        <begin position="392"/>
        <end position="416"/>
    </location>
</feature>
<feature type="transmembrane region" description="Helical" evidence="8">
    <location>
        <begin position="478"/>
        <end position="495"/>
    </location>
</feature>
<dbReference type="CDD" id="cd06261">
    <property type="entry name" value="TM_PBP2"/>
    <property type="match status" value="2"/>
</dbReference>
<feature type="transmembrane region" description="Helical" evidence="8">
    <location>
        <begin position="198"/>
        <end position="220"/>
    </location>
</feature>
<evidence type="ECO:0000256" key="2">
    <source>
        <dbReference type="ARBA" id="ARBA00022448"/>
    </source>
</evidence>
<evidence type="ECO:0000256" key="6">
    <source>
        <dbReference type="ARBA" id="ARBA00022989"/>
    </source>
</evidence>
<protein>
    <submittedName>
        <fullName evidence="10">Iron(III) transport system permease protein</fullName>
    </submittedName>
</protein>
<feature type="transmembrane region" description="Helical" evidence="8">
    <location>
        <begin position="528"/>
        <end position="549"/>
    </location>
</feature>
<keyword evidence="5 8" id="KW-0812">Transmembrane</keyword>
<keyword evidence="7 8" id="KW-0472">Membrane</keyword>
<keyword evidence="4" id="KW-0997">Cell inner membrane</keyword>
<evidence type="ECO:0000256" key="7">
    <source>
        <dbReference type="ARBA" id="ARBA00023136"/>
    </source>
</evidence>
<keyword evidence="3" id="KW-1003">Cell membrane</keyword>
<gene>
    <name evidence="10" type="ORF">SAMN05444354_103288</name>
</gene>
<feature type="domain" description="ABC transmembrane type-1" evidence="9">
    <location>
        <begin position="354"/>
        <end position="546"/>
    </location>
</feature>
<dbReference type="AlphaFoldDB" id="A0A1H7LNA1"/>
<dbReference type="GO" id="GO:0055085">
    <property type="term" value="P:transmembrane transport"/>
    <property type="evidence" value="ECO:0007669"/>
    <property type="project" value="InterPro"/>
</dbReference>
<feature type="transmembrane region" description="Helical" evidence="8">
    <location>
        <begin position="97"/>
        <end position="124"/>
    </location>
</feature>
<feature type="transmembrane region" description="Helical" evidence="8">
    <location>
        <begin position="63"/>
        <end position="85"/>
    </location>
</feature>
<feature type="transmembrane region" description="Helical" evidence="8">
    <location>
        <begin position="422"/>
        <end position="440"/>
    </location>
</feature>
<dbReference type="Pfam" id="PF00528">
    <property type="entry name" value="BPD_transp_1"/>
    <property type="match status" value="2"/>
</dbReference>
<keyword evidence="6 8" id="KW-1133">Transmembrane helix</keyword>
<accession>A0A1H7LNA1</accession>